<evidence type="ECO:0000313" key="6">
    <source>
        <dbReference type="Proteomes" id="UP001500449"/>
    </source>
</evidence>
<dbReference type="RefSeq" id="WP_344416034.1">
    <property type="nucleotide sequence ID" value="NZ_BAAAQK010000005.1"/>
</dbReference>
<organism evidence="5 6">
    <name type="scientific">Pseudonocardia ailaonensis</name>
    <dbReference type="NCBI Taxonomy" id="367279"/>
    <lineage>
        <taxon>Bacteria</taxon>
        <taxon>Bacillati</taxon>
        <taxon>Actinomycetota</taxon>
        <taxon>Actinomycetes</taxon>
        <taxon>Pseudonocardiales</taxon>
        <taxon>Pseudonocardiaceae</taxon>
        <taxon>Pseudonocardia</taxon>
    </lineage>
</organism>
<reference evidence="5 6" key="1">
    <citation type="journal article" date="2019" name="Int. J. Syst. Evol. Microbiol.">
        <title>The Global Catalogue of Microorganisms (GCM) 10K type strain sequencing project: providing services to taxonomists for standard genome sequencing and annotation.</title>
        <authorList>
            <consortium name="The Broad Institute Genomics Platform"/>
            <consortium name="The Broad Institute Genome Sequencing Center for Infectious Disease"/>
            <person name="Wu L."/>
            <person name="Ma J."/>
        </authorList>
    </citation>
    <scope>NUCLEOTIDE SEQUENCE [LARGE SCALE GENOMIC DNA]</scope>
    <source>
        <strain evidence="5 6">JCM 16009</strain>
    </source>
</reference>
<keyword evidence="6" id="KW-1185">Reference proteome</keyword>
<dbReference type="Pfam" id="PF17853">
    <property type="entry name" value="GGDEF_2"/>
    <property type="match status" value="1"/>
</dbReference>
<protein>
    <submittedName>
        <fullName evidence="5">Helix-turn-helix domain-containing protein</fullName>
    </submittedName>
</protein>
<proteinExistence type="inferred from homology"/>
<dbReference type="Pfam" id="PF13556">
    <property type="entry name" value="HTH_30"/>
    <property type="match status" value="1"/>
</dbReference>
<evidence type="ECO:0000259" key="4">
    <source>
        <dbReference type="Pfam" id="PF17853"/>
    </source>
</evidence>
<comment type="similarity">
    <text evidence="1">Belongs to the CdaR family.</text>
</comment>
<name>A0ABN2N043_9PSEU</name>
<dbReference type="InterPro" id="IPR025751">
    <property type="entry name" value="RsbRD_N_dom"/>
</dbReference>
<dbReference type="Pfam" id="PF14361">
    <property type="entry name" value="RsbRD_N"/>
    <property type="match status" value="1"/>
</dbReference>
<evidence type="ECO:0000256" key="1">
    <source>
        <dbReference type="ARBA" id="ARBA00006754"/>
    </source>
</evidence>
<accession>A0ABN2N043</accession>
<feature type="domain" description="CdaR GGDEF-like" evidence="4">
    <location>
        <begin position="202"/>
        <end position="308"/>
    </location>
</feature>
<dbReference type="PANTHER" id="PTHR33744">
    <property type="entry name" value="CARBOHYDRATE DIACID REGULATOR"/>
    <property type="match status" value="1"/>
</dbReference>
<evidence type="ECO:0000259" key="3">
    <source>
        <dbReference type="Pfam" id="PF14361"/>
    </source>
</evidence>
<dbReference type="PANTHER" id="PTHR33744:SF1">
    <property type="entry name" value="DNA-BINDING TRANSCRIPTIONAL ACTIVATOR ADER"/>
    <property type="match status" value="1"/>
</dbReference>
<dbReference type="InterPro" id="IPR042070">
    <property type="entry name" value="PucR_C-HTH_sf"/>
</dbReference>
<dbReference type="Proteomes" id="UP001500449">
    <property type="component" value="Unassembled WGS sequence"/>
</dbReference>
<evidence type="ECO:0000313" key="5">
    <source>
        <dbReference type="EMBL" id="GAA1845772.1"/>
    </source>
</evidence>
<feature type="domain" description="RsbT co-antagonist protein RsbRD N-terminal" evidence="3">
    <location>
        <begin position="50"/>
        <end position="190"/>
    </location>
</feature>
<feature type="domain" description="PucR C-terminal helix-turn-helix" evidence="2">
    <location>
        <begin position="358"/>
        <end position="413"/>
    </location>
</feature>
<dbReference type="InterPro" id="IPR051448">
    <property type="entry name" value="CdaR-like_regulators"/>
</dbReference>
<comment type="caution">
    <text evidence="5">The sequence shown here is derived from an EMBL/GenBank/DDBJ whole genome shotgun (WGS) entry which is preliminary data.</text>
</comment>
<sequence>MIRTAPGREWLAGLEPAGPVTVDQAAGTAANTGDAVARIGAGPVCWAIEVGREMALQIIAEIPAFGGGEAPFEVLRQGTEASIVRALLLLADPGSGLPSSAEESLAGVREFVQRGISLGGLLRGIRLGHEGMARAFLAACEERVDRARLPEEMAATTNELFRYVDGFADSMTQEYLAEYDRWATSAAAARAQTVRALLAGDAVDAAEASRVLGYDLGRTHLGLTAWTERPGADSALQLAAAELLRARGATATLVVPVGSGLVWAWGVVAGSPGPAAHPRDDVRAAFGLPGAGVAGFRRTHGEAGRAERLRRLAGDVRAGSSDYADVAVAALLAADLTGARDFVRRELGALVEPSAEDLRTTLLQYLEAERSVAAVAAALHIARGTVTYRVRRAEQILGRDVGERRLALHTALLLADELGHTVLDG</sequence>
<dbReference type="InterPro" id="IPR025736">
    <property type="entry name" value="PucR_C-HTH_dom"/>
</dbReference>
<dbReference type="Gene3D" id="1.10.10.2840">
    <property type="entry name" value="PucR C-terminal helix-turn-helix domain"/>
    <property type="match status" value="1"/>
</dbReference>
<dbReference type="InterPro" id="IPR041522">
    <property type="entry name" value="CdaR_GGDEF"/>
</dbReference>
<gene>
    <name evidence="5" type="ORF">GCM10009836_26680</name>
</gene>
<evidence type="ECO:0000259" key="2">
    <source>
        <dbReference type="Pfam" id="PF13556"/>
    </source>
</evidence>
<dbReference type="EMBL" id="BAAAQK010000005">
    <property type="protein sequence ID" value="GAA1845772.1"/>
    <property type="molecule type" value="Genomic_DNA"/>
</dbReference>